<keyword evidence="3" id="KW-0732">Signal</keyword>
<keyword evidence="2" id="KW-0472">Membrane</keyword>
<evidence type="ECO:0000256" key="2">
    <source>
        <dbReference type="SAM" id="Phobius"/>
    </source>
</evidence>
<dbReference type="OrthoDB" id="540095at2759"/>
<name>A0A835YPU2_9CHLO</name>
<protein>
    <submittedName>
        <fullName evidence="4">Uncharacterized protein</fullName>
    </submittedName>
</protein>
<keyword evidence="5" id="KW-1185">Reference proteome</keyword>
<sequence>MGTCARAVRGGFLAVLCLALWASPSVARGGSLSLRSRQLLQNETSPSPIPATNATTDVANNITALPPPPTTPSVNLTAAPATPEPSPPSPPTTPPAPPSPPTPPATPEPPAPAPPPPLSTTDKIKEKWSELDDKSSTEKAVAITVGVIMLVGMITCLLCCVFRRGGQWRIPFSAWFKAKFGKKDKFQRYMDTHDDGF</sequence>
<comment type="caution">
    <text evidence="4">The sequence shown here is derived from an EMBL/GenBank/DDBJ whole genome shotgun (WGS) entry which is preliminary data.</text>
</comment>
<dbReference type="PRINTS" id="PR01217">
    <property type="entry name" value="PRICHEXTENSN"/>
</dbReference>
<feature type="region of interest" description="Disordered" evidence="1">
    <location>
        <begin position="59"/>
        <end position="122"/>
    </location>
</feature>
<feature type="signal peptide" evidence="3">
    <location>
        <begin position="1"/>
        <end position="29"/>
    </location>
</feature>
<keyword evidence="2" id="KW-1133">Transmembrane helix</keyword>
<gene>
    <name evidence="4" type="ORF">HYH03_000153</name>
</gene>
<dbReference type="Proteomes" id="UP000612055">
    <property type="component" value="Unassembled WGS sequence"/>
</dbReference>
<dbReference type="EMBL" id="JAEHOE010000001">
    <property type="protein sequence ID" value="KAG2501649.1"/>
    <property type="molecule type" value="Genomic_DNA"/>
</dbReference>
<proteinExistence type="predicted"/>
<organism evidence="4 5">
    <name type="scientific">Edaphochlamys debaryana</name>
    <dbReference type="NCBI Taxonomy" id="47281"/>
    <lineage>
        <taxon>Eukaryota</taxon>
        <taxon>Viridiplantae</taxon>
        <taxon>Chlorophyta</taxon>
        <taxon>core chlorophytes</taxon>
        <taxon>Chlorophyceae</taxon>
        <taxon>CS clade</taxon>
        <taxon>Chlamydomonadales</taxon>
        <taxon>Chlamydomonadales incertae sedis</taxon>
        <taxon>Edaphochlamys</taxon>
    </lineage>
</organism>
<feature type="chain" id="PRO_5032682035" evidence="3">
    <location>
        <begin position="30"/>
        <end position="197"/>
    </location>
</feature>
<keyword evidence="2" id="KW-0812">Transmembrane</keyword>
<reference evidence="4" key="1">
    <citation type="journal article" date="2020" name="bioRxiv">
        <title>Comparative genomics of Chlamydomonas.</title>
        <authorList>
            <person name="Craig R.J."/>
            <person name="Hasan A.R."/>
            <person name="Ness R.W."/>
            <person name="Keightley P.D."/>
        </authorList>
    </citation>
    <scope>NUCLEOTIDE SEQUENCE</scope>
    <source>
        <strain evidence="4">CCAP 11/70</strain>
    </source>
</reference>
<evidence type="ECO:0000256" key="3">
    <source>
        <dbReference type="SAM" id="SignalP"/>
    </source>
</evidence>
<feature type="transmembrane region" description="Helical" evidence="2">
    <location>
        <begin position="140"/>
        <end position="162"/>
    </location>
</feature>
<evidence type="ECO:0000313" key="4">
    <source>
        <dbReference type="EMBL" id="KAG2501649.1"/>
    </source>
</evidence>
<dbReference type="AlphaFoldDB" id="A0A835YPU2"/>
<accession>A0A835YPU2</accession>
<evidence type="ECO:0000256" key="1">
    <source>
        <dbReference type="SAM" id="MobiDB-lite"/>
    </source>
</evidence>
<evidence type="ECO:0000313" key="5">
    <source>
        <dbReference type="Proteomes" id="UP000612055"/>
    </source>
</evidence>
<feature type="compositionally biased region" description="Pro residues" evidence="1">
    <location>
        <begin position="82"/>
        <end position="118"/>
    </location>
</feature>